<dbReference type="EMBL" id="BLXT01008249">
    <property type="protein sequence ID" value="GFO46984.1"/>
    <property type="molecule type" value="Genomic_DNA"/>
</dbReference>
<reference evidence="1 2" key="1">
    <citation type="journal article" date="2021" name="Elife">
        <title>Chloroplast acquisition without the gene transfer in kleptoplastic sea slugs, Plakobranchus ocellatus.</title>
        <authorList>
            <person name="Maeda T."/>
            <person name="Takahashi S."/>
            <person name="Yoshida T."/>
            <person name="Shimamura S."/>
            <person name="Takaki Y."/>
            <person name="Nagai Y."/>
            <person name="Toyoda A."/>
            <person name="Suzuki Y."/>
            <person name="Arimoto A."/>
            <person name="Ishii H."/>
            <person name="Satoh N."/>
            <person name="Nishiyama T."/>
            <person name="Hasebe M."/>
            <person name="Maruyama T."/>
            <person name="Minagawa J."/>
            <person name="Obokata J."/>
            <person name="Shigenobu S."/>
        </authorList>
    </citation>
    <scope>NUCLEOTIDE SEQUENCE [LARGE SCALE GENOMIC DNA]</scope>
</reference>
<dbReference type="AlphaFoldDB" id="A0AAV4DS46"/>
<evidence type="ECO:0000313" key="2">
    <source>
        <dbReference type="Proteomes" id="UP000735302"/>
    </source>
</evidence>
<sequence length="92" mass="10170">MPSRIVTSEIRNGATGSRIVKCSVQHDAKLFLCSKALAYSDERDLALARAFIKMSKKCSPCGAEARKTKQKKQADSCYRSTDRQTRLLGEGT</sequence>
<protein>
    <submittedName>
        <fullName evidence="1">Uncharacterized protein</fullName>
    </submittedName>
</protein>
<name>A0AAV4DS46_9GAST</name>
<gene>
    <name evidence="1" type="ORF">PoB_007348900</name>
</gene>
<accession>A0AAV4DS46</accession>
<comment type="caution">
    <text evidence="1">The sequence shown here is derived from an EMBL/GenBank/DDBJ whole genome shotgun (WGS) entry which is preliminary data.</text>
</comment>
<organism evidence="1 2">
    <name type="scientific">Plakobranchus ocellatus</name>
    <dbReference type="NCBI Taxonomy" id="259542"/>
    <lineage>
        <taxon>Eukaryota</taxon>
        <taxon>Metazoa</taxon>
        <taxon>Spiralia</taxon>
        <taxon>Lophotrochozoa</taxon>
        <taxon>Mollusca</taxon>
        <taxon>Gastropoda</taxon>
        <taxon>Heterobranchia</taxon>
        <taxon>Euthyneura</taxon>
        <taxon>Panpulmonata</taxon>
        <taxon>Sacoglossa</taxon>
        <taxon>Placobranchoidea</taxon>
        <taxon>Plakobranchidae</taxon>
        <taxon>Plakobranchus</taxon>
    </lineage>
</organism>
<evidence type="ECO:0000313" key="1">
    <source>
        <dbReference type="EMBL" id="GFO46984.1"/>
    </source>
</evidence>
<keyword evidence="2" id="KW-1185">Reference proteome</keyword>
<proteinExistence type="predicted"/>
<dbReference type="Proteomes" id="UP000735302">
    <property type="component" value="Unassembled WGS sequence"/>
</dbReference>